<organism evidence="1 2">
    <name type="scientific">Nitrosomonas europaea (strain ATCC 19718 / CIP 103999 / KCTC 2705 / NBRC 14298)</name>
    <dbReference type="NCBI Taxonomy" id="228410"/>
    <lineage>
        <taxon>Bacteria</taxon>
        <taxon>Pseudomonadati</taxon>
        <taxon>Pseudomonadota</taxon>
        <taxon>Betaproteobacteria</taxon>
        <taxon>Nitrosomonadales</taxon>
        <taxon>Nitrosomonadaceae</taxon>
        <taxon>Nitrosomonas</taxon>
    </lineage>
</organism>
<dbReference type="EMBL" id="AL954747">
    <property type="protein sequence ID" value="CAD84151.1"/>
    <property type="molecule type" value="Genomic_DNA"/>
</dbReference>
<accession>Q82XL8</accession>
<dbReference type="GeneID" id="87103450"/>
<dbReference type="STRING" id="228410.NE0240"/>
<evidence type="ECO:0008006" key="3">
    <source>
        <dbReference type="Google" id="ProtNLM"/>
    </source>
</evidence>
<dbReference type="Proteomes" id="UP000001416">
    <property type="component" value="Chromosome"/>
</dbReference>
<dbReference type="RefSeq" id="WP_011110884.1">
    <property type="nucleotide sequence ID" value="NC_004757.1"/>
</dbReference>
<evidence type="ECO:0000313" key="2">
    <source>
        <dbReference type="Proteomes" id="UP000001416"/>
    </source>
</evidence>
<dbReference type="InterPro" id="IPR052945">
    <property type="entry name" value="Mitotic_Regulator"/>
</dbReference>
<dbReference type="AlphaFoldDB" id="Q82XL8"/>
<dbReference type="HOGENOM" id="CLU_294033_0_0_4"/>
<evidence type="ECO:0000313" key="1">
    <source>
        <dbReference type="EMBL" id="CAD84151.1"/>
    </source>
</evidence>
<protein>
    <recommendedName>
        <fullName evidence="3">TPR repeat</fullName>
    </recommendedName>
</protein>
<dbReference type="eggNOG" id="COG0790">
    <property type="taxonomic scope" value="Bacteria"/>
</dbReference>
<dbReference type="KEGG" id="neu:NE0240"/>
<sequence>MTGAVRRNVRKRLNKNQKQLRQNWEGYHLLEFAKTIRPVKQDTKRRKELDDHLVSNGIGGFETLQKLPADNKTAFTTEKSDGVFESLAEFQDIPTFVCFLNFLEFCRNSIPRRPLDVFDGNDTLSIEIDGKRKAVTLDYAIDDFKRHAKTVEERLKLESSQSSTGQADPIQPRLTIPQARENNPNYFANAVLDVIGRDEQKSRLKAFLECDKNVAWFQLAGVAGQGKSRLAFDLIKVAEELGFRAGFLTENDIKFFKDQWKDWQPDKPYLLIFDYVIGREEQIKPIFQTLISNQDGYCHNIRILLVERQRWDQGNVIETQDQINKDAPRQLIAISNKAPWFLKLCEEGDSEGERLAPFRFDNGVEELKELGQDNLASIVKQLLSGKTLTLSDDVLEETLERIDNTGRPLYAYLLAQQLSESEEGFRSWTKIDLLNGQLKRDKRRWEQAFNDKAPTWGDSHEAMKLAVLATIVRQINFEDEIIKSNFGHIDSSLGKEALAITNSYLVNNDNRPHKIHALEPDLLGEWFVLYCFYQGLNFEELLNIAWEYSPNDTAMFLIRVMQDFIDLTKTYNDWNLTEKLLAHKPPHENHYLVLARVAVFISYELGRRNLTIPHNIIIALEHAANLSNVIAMDYLGFFYQQGLGVVRNPEKAIYWFQMAVNKKSDTAMVNLGICYQKGEGVKQNLNAAFKLFQRAVKLDNSTAMFYLGLCYQRSEGVKEDLNEAFALYQQAADKGNSTATAYLGLCYQYEVGVKQDLDKAISQYQRAVDEGNSLAMVFLGRCYQYGEGVNQNINKAIALYQKATDKGDSTAMTCLALCYQDGKGVDQDWNKAINLYQQAVKKNDCTAMYYLGACYENGYGVKQNRSSAIELYRMAANQGNSNAMVNLGFYYRNGIGVKQNRKEAVKLFQRAAKVGDYRAMCNLGVCYENGEGVDQDWNKAISLYQQATKAGEIRAISNIQNILLRNFLGEGNYKSRKTNGCTRNKLSHLVEKLAFDPPILGGDWKPLLTEEIKACIDKVIVPFEILDVVVEI</sequence>
<dbReference type="SMART" id="SM00671">
    <property type="entry name" value="SEL1"/>
    <property type="match status" value="9"/>
</dbReference>
<dbReference type="Gene3D" id="1.25.40.10">
    <property type="entry name" value="Tetratricopeptide repeat domain"/>
    <property type="match status" value="2"/>
</dbReference>
<dbReference type="OrthoDB" id="9816280at2"/>
<dbReference type="InterPro" id="IPR027417">
    <property type="entry name" value="P-loop_NTPase"/>
</dbReference>
<proteinExistence type="predicted"/>
<name>Q82XL8_NITEU</name>
<dbReference type="PANTHER" id="PTHR43628:SF1">
    <property type="entry name" value="CHITIN SYNTHASE REGULATORY FACTOR 2-RELATED"/>
    <property type="match status" value="1"/>
</dbReference>
<dbReference type="InterPro" id="IPR006597">
    <property type="entry name" value="Sel1-like"/>
</dbReference>
<reference evidence="1 2" key="1">
    <citation type="journal article" date="2003" name="J. Bacteriol.">
        <title>Complete genome sequence of the ammonia-oxidizing bacterium and obligate chemolithoautotroph Nitrosomonas europaea.</title>
        <authorList>
            <person name="Chain P."/>
            <person name="Lamerdin J."/>
            <person name="Larimer F."/>
            <person name="Regala W."/>
            <person name="Land M."/>
            <person name="Hauser L."/>
            <person name="Hooper A."/>
            <person name="Klotz M."/>
            <person name="Norton J."/>
            <person name="Sayavedra-Soto L."/>
            <person name="Arciero D."/>
            <person name="Hommes N."/>
            <person name="Whittaker M."/>
            <person name="Arp D."/>
        </authorList>
    </citation>
    <scope>NUCLEOTIDE SEQUENCE [LARGE SCALE GENOMIC DNA]</scope>
    <source>
        <strain evidence="2">ATCC 19718 / CIP 103999 / KCTC 2705 / NBRC 14298</strain>
    </source>
</reference>
<dbReference type="InterPro" id="IPR011990">
    <property type="entry name" value="TPR-like_helical_dom_sf"/>
</dbReference>
<dbReference type="Pfam" id="PF08238">
    <property type="entry name" value="Sel1"/>
    <property type="match status" value="9"/>
</dbReference>
<dbReference type="SUPFAM" id="SSF81901">
    <property type="entry name" value="HCP-like"/>
    <property type="match status" value="3"/>
</dbReference>
<keyword evidence="2" id="KW-1185">Reference proteome</keyword>
<dbReference type="PANTHER" id="PTHR43628">
    <property type="entry name" value="ACTIVATOR OF C KINASE PROTEIN 1-RELATED"/>
    <property type="match status" value="1"/>
</dbReference>
<dbReference type="SUPFAM" id="SSF52540">
    <property type="entry name" value="P-loop containing nucleoside triphosphate hydrolases"/>
    <property type="match status" value="1"/>
</dbReference>
<gene>
    <name evidence="1" type="ordered locus">NE0240</name>
</gene>